<comment type="caution">
    <text evidence="2">The sequence shown here is derived from an EMBL/GenBank/DDBJ whole genome shotgun (WGS) entry which is preliminary data.</text>
</comment>
<evidence type="ECO:0000313" key="3">
    <source>
        <dbReference type="Proteomes" id="UP000733379"/>
    </source>
</evidence>
<name>A0ABS6BBD4_9NOCA</name>
<dbReference type="EMBL" id="JAHKNI010000023">
    <property type="protein sequence ID" value="MBU3067594.1"/>
    <property type="molecule type" value="Genomic_DNA"/>
</dbReference>
<proteinExistence type="predicted"/>
<dbReference type="InterPro" id="IPR025442">
    <property type="entry name" value="DUF4185"/>
</dbReference>
<dbReference type="Proteomes" id="UP000733379">
    <property type="component" value="Unassembled WGS sequence"/>
</dbReference>
<sequence>MAQSGTYLCDNTGDSAAGFGLGSADLGIPYQRPDGTWGYVFGDSFTGQEATDPYIGSPVVLYQSTFDASGRTPIAFTASQPSPKVAQVFNYKHNADNGFGTEVSRIPNDAITLSQNGSTRIFIQYTSVNAWVPPGSANDGSLMGGVAYSEDGGVTWKDFDQHWPGDAQGSNGSLELMWTFAGVDPDGYLYIFSKAWNGSHNYTGDKGLIQLFRYQPADFFAGNFAARENWAFHEGSWQWLPAAQAGATPLFTPGNSIGEFSVKNIGGTYVMSYFDVTDYSIRTRTAPRPDRIWTDPKTQVVGNRDLVFSRWFRPVLKNLYGGYIHPGSPDPSNLTLIISAWDGNHGDRPYTATQWTGLSA</sequence>
<feature type="domain" description="DUF4185" evidence="1">
    <location>
        <begin position="13"/>
        <end position="354"/>
    </location>
</feature>
<dbReference type="RefSeq" id="WP_215923674.1">
    <property type="nucleotide sequence ID" value="NZ_JAHKNI010000023.1"/>
</dbReference>
<accession>A0ABS6BBD4</accession>
<protein>
    <submittedName>
        <fullName evidence="2">DUF4185 domain-containing protein</fullName>
    </submittedName>
</protein>
<keyword evidence="3" id="KW-1185">Reference proteome</keyword>
<evidence type="ECO:0000259" key="1">
    <source>
        <dbReference type="Pfam" id="PF13810"/>
    </source>
</evidence>
<organism evidence="2 3">
    <name type="scientific">Nocardia albiluteola</name>
    <dbReference type="NCBI Taxonomy" id="2842303"/>
    <lineage>
        <taxon>Bacteria</taxon>
        <taxon>Bacillati</taxon>
        <taxon>Actinomycetota</taxon>
        <taxon>Actinomycetes</taxon>
        <taxon>Mycobacteriales</taxon>
        <taxon>Nocardiaceae</taxon>
        <taxon>Nocardia</taxon>
    </lineage>
</organism>
<gene>
    <name evidence="2" type="ORF">KO481_39495</name>
</gene>
<dbReference type="Pfam" id="PF13810">
    <property type="entry name" value="DUF4185"/>
    <property type="match status" value="1"/>
</dbReference>
<evidence type="ECO:0000313" key="2">
    <source>
        <dbReference type="EMBL" id="MBU3067594.1"/>
    </source>
</evidence>
<reference evidence="2 3" key="1">
    <citation type="submission" date="2021-06" db="EMBL/GenBank/DDBJ databases">
        <title>Actinomycetes sequencing.</title>
        <authorList>
            <person name="Shan Q."/>
        </authorList>
    </citation>
    <scope>NUCLEOTIDE SEQUENCE [LARGE SCALE GENOMIC DNA]</scope>
    <source>
        <strain evidence="2 3">NEAU-G5</strain>
    </source>
</reference>